<dbReference type="Pfam" id="PF00650">
    <property type="entry name" value="CRAL_TRIO"/>
    <property type="match status" value="1"/>
</dbReference>
<evidence type="ECO:0000313" key="5">
    <source>
        <dbReference type="Proteomes" id="UP001208570"/>
    </source>
</evidence>
<dbReference type="PRINTS" id="PR00180">
    <property type="entry name" value="CRETINALDHBP"/>
</dbReference>
<sequence length="423" mass="48767">MATGQGPAMDDDNPRAGLTDKENRILDEFRDKVQDILTKPEHDDYYLLRWLRARSFDLKESEEMLRKNVAWRKKWKADTILRDWTPPEVLKKYYPSGLCGYDKEGCPVWIFPAKGLHMKSLTMSVKRSDIIRYMIYLFEAIHEDFKRQSQKLGKRVDKTILLEDLEGFTLKQLFMPGMDVMFKFMAMTEANYPETLKYAFVFNGPFIFPIVFRLVKPLLSADTKKKIVVMGKHWKQELLQHIDPDELPVHWGGTATDPDGDPYCRSKVCLGGEVPPEYYIKGTDLVDESKVTKRILSKGETLNLTYKVTTGNMALRWVFWTENHDIQFGLSYQPDGGKPEQILANSRINCQQVPEDGIHKCAKPGTYIVKFDNSYSWMNSKHLSYSIELVDMSEIESDTQSLISGSSFSLDPEMVPEYSGKSL</sequence>
<reference evidence="4" key="1">
    <citation type="journal article" date="2023" name="Mol. Biol. Evol.">
        <title>Third-Generation Sequencing Reveals the Adaptive Role of the Epigenome in Three Deep-Sea Polychaetes.</title>
        <authorList>
            <person name="Perez M."/>
            <person name="Aroh O."/>
            <person name="Sun Y."/>
            <person name="Lan Y."/>
            <person name="Juniper S.K."/>
            <person name="Young C.R."/>
            <person name="Angers B."/>
            <person name="Qian P.Y."/>
        </authorList>
    </citation>
    <scope>NUCLEOTIDE SEQUENCE</scope>
    <source>
        <strain evidence="4">P08H-3</strain>
    </source>
</reference>
<evidence type="ECO:0000313" key="4">
    <source>
        <dbReference type="EMBL" id="KAK2164952.1"/>
    </source>
</evidence>
<feature type="domain" description="GOLD" evidence="3">
    <location>
        <begin position="267"/>
        <end position="389"/>
    </location>
</feature>
<evidence type="ECO:0000259" key="3">
    <source>
        <dbReference type="PROSITE" id="PS50866"/>
    </source>
</evidence>
<dbReference type="InterPro" id="IPR036865">
    <property type="entry name" value="CRAL-TRIO_dom_sf"/>
</dbReference>
<proteinExistence type="predicted"/>
<evidence type="ECO:0000256" key="1">
    <source>
        <dbReference type="SAM" id="MobiDB-lite"/>
    </source>
</evidence>
<dbReference type="PANTHER" id="PTHR23324">
    <property type="entry name" value="SEC14 RELATED PROTEIN"/>
    <property type="match status" value="1"/>
</dbReference>
<dbReference type="AlphaFoldDB" id="A0AAD9K512"/>
<dbReference type="Pfam" id="PF03765">
    <property type="entry name" value="CRAL_TRIO_N"/>
    <property type="match status" value="1"/>
</dbReference>
<dbReference type="Gene3D" id="2.60.120.680">
    <property type="entry name" value="GOLD domain"/>
    <property type="match status" value="1"/>
</dbReference>
<dbReference type="EMBL" id="JAODUP010000057">
    <property type="protein sequence ID" value="KAK2164952.1"/>
    <property type="molecule type" value="Genomic_DNA"/>
</dbReference>
<dbReference type="SMART" id="SM01100">
    <property type="entry name" value="CRAL_TRIO_N"/>
    <property type="match status" value="1"/>
</dbReference>
<dbReference type="Proteomes" id="UP001208570">
    <property type="component" value="Unassembled WGS sequence"/>
</dbReference>
<dbReference type="InterPro" id="IPR036598">
    <property type="entry name" value="GOLD_dom_sf"/>
</dbReference>
<dbReference type="InterPro" id="IPR036273">
    <property type="entry name" value="CRAL/TRIO_N_dom_sf"/>
</dbReference>
<dbReference type="SMART" id="SM00516">
    <property type="entry name" value="SEC14"/>
    <property type="match status" value="1"/>
</dbReference>
<accession>A0AAD9K512</accession>
<dbReference type="InterPro" id="IPR011074">
    <property type="entry name" value="CRAL/TRIO_N_dom"/>
</dbReference>
<feature type="region of interest" description="Disordered" evidence="1">
    <location>
        <begin position="1"/>
        <end position="21"/>
    </location>
</feature>
<name>A0AAD9K512_9ANNE</name>
<comment type="caution">
    <text evidence="4">The sequence shown here is derived from an EMBL/GenBank/DDBJ whole genome shotgun (WGS) entry which is preliminary data.</text>
</comment>
<dbReference type="SUPFAM" id="SSF46938">
    <property type="entry name" value="CRAL/TRIO N-terminal domain"/>
    <property type="match status" value="1"/>
</dbReference>
<dbReference type="InterPro" id="IPR009038">
    <property type="entry name" value="GOLD_dom"/>
</dbReference>
<gene>
    <name evidence="4" type="ORF">LSH36_57g07021</name>
</gene>
<evidence type="ECO:0008006" key="6">
    <source>
        <dbReference type="Google" id="ProtNLM"/>
    </source>
</evidence>
<feature type="domain" description="CRAL-TRIO" evidence="2">
    <location>
        <begin position="86"/>
        <end position="259"/>
    </location>
</feature>
<dbReference type="Gene3D" id="3.40.525.10">
    <property type="entry name" value="CRAL-TRIO lipid binding domain"/>
    <property type="match status" value="1"/>
</dbReference>
<dbReference type="InterPro" id="IPR051064">
    <property type="entry name" value="SEC14/CRAL-TRIO_domain"/>
</dbReference>
<evidence type="ECO:0000259" key="2">
    <source>
        <dbReference type="PROSITE" id="PS50191"/>
    </source>
</evidence>
<dbReference type="SUPFAM" id="SSF52087">
    <property type="entry name" value="CRAL/TRIO domain"/>
    <property type="match status" value="1"/>
</dbReference>
<feature type="compositionally biased region" description="Basic and acidic residues" evidence="1">
    <location>
        <begin position="12"/>
        <end position="21"/>
    </location>
</feature>
<protein>
    <recommendedName>
        <fullName evidence="6">SEC14-like protein 2</fullName>
    </recommendedName>
</protein>
<dbReference type="PROSITE" id="PS50191">
    <property type="entry name" value="CRAL_TRIO"/>
    <property type="match status" value="1"/>
</dbReference>
<dbReference type="InterPro" id="IPR001251">
    <property type="entry name" value="CRAL-TRIO_dom"/>
</dbReference>
<organism evidence="4 5">
    <name type="scientific">Paralvinella palmiformis</name>
    <dbReference type="NCBI Taxonomy" id="53620"/>
    <lineage>
        <taxon>Eukaryota</taxon>
        <taxon>Metazoa</taxon>
        <taxon>Spiralia</taxon>
        <taxon>Lophotrochozoa</taxon>
        <taxon>Annelida</taxon>
        <taxon>Polychaeta</taxon>
        <taxon>Sedentaria</taxon>
        <taxon>Canalipalpata</taxon>
        <taxon>Terebellida</taxon>
        <taxon>Terebelliformia</taxon>
        <taxon>Alvinellidae</taxon>
        <taxon>Paralvinella</taxon>
    </lineage>
</organism>
<dbReference type="CDD" id="cd00170">
    <property type="entry name" value="SEC14"/>
    <property type="match status" value="1"/>
</dbReference>
<dbReference type="PANTHER" id="PTHR23324:SF83">
    <property type="entry name" value="SEC14-LIKE PROTEIN 2"/>
    <property type="match status" value="1"/>
</dbReference>
<dbReference type="SUPFAM" id="SSF101576">
    <property type="entry name" value="Supernatant protein factor (SPF), C-terminal domain"/>
    <property type="match status" value="1"/>
</dbReference>
<dbReference type="PROSITE" id="PS50866">
    <property type="entry name" value="GOLD"/>
    <property type="match status" value="1"/>
</dbReference>
<keyword evidence="5" id="KW-1185">Reference proteome</keyword>
<dbReference type="GO" id="GO:0005737">
    <property type="term" value="C:cytoplasm"/>
    <property type="evidence" value="ECO:0007669"/>
    <property type="project" value="TreeGrafter"/>
</dbReference>